<keyword evidence="2" id="KW-1185">Reference proteome</keyword>
<accession>A0A6J2Y767</accession>
<feature type="signal peptide" evidence="1">
    <location>
        <begin position="1"/>
        <end position="20"/>
    </location>
</feature>
<keyword evidence="1" id="KW-0732">Signal</keyword>
<name>A0A6J2Y767_SITOR</name>
<dbReference type="KEGG" id="soy:115884888"/>
<proteinExistence type="predicted"/>
<dbReference type="InParanoid" id="A0A6J2Y767"/>
<evidence type="ECO:0000313" key="2">
    <source>
        <dbReference type="Proteomes" id="UP000504635"/>
    </source>
</evidence>
<dbReference type="RefSeq" id="XP_030759462.1">
    <property type="nucleotide sequence ID" value="XM_030903602.1"/>
</dbReference>
<gene>
    <name evidence="3" type="primary">LOC115884888</name>
</gene>
<dbReference type="OrthoDB" id="6778388at2759"/>
<reference evidence="3" key="1">
    <citation type="submission" date="2025-08" db="UniProtKB">
        <authorList>
            <consortium name="RefSeq"/>
        </authorList>
    </citation>
    <scope>IDENTIFICATION</scope>
    <source>
        <tissue evidence="3">Gonads</tissue>
    </source>
</reference>
<organism evidence="2 3">
    <name type="scientific">Sitophilus oryzae</name>
    <name type="common">Rice weevil</name>
    <name type="synonym">Curculio oryzae</name>
    <dbReference type="NCBI Taxonomy" id="7048"/>
    <lineage>
        <taxon>Eukaryota</taxon>
        <taxon>Metazoa</taxon>
        <taxon>Ecdysozoa</taxon>
        <taxon>Arthropoda</taxon>
        <taxon>Hexapoda</taxon>
        <taxon>Insecta</taxon>
        <taxon>Pterygota</taxon>
        <taxon>Neoptera</taxon>
        <taxon>Endopterygota</taxon>
        <taxon>Coleoptera</taxon>
        <taxon>Polyphaga</taxon>
        <taxon>Cucujiformia</taxon>
        <taxon>Curculionidae</taxon>
        <taxon>Dryophthorinae</taxon>
        <taxon>Sitophilus</taxon>
    </lineage>
</organism>
<sequence length="286" mass="31796">MGIELEKFIFFTILVHMVCGQFYAYNDDPYNLNNLGSRISAQVQSQVAPLQGLGERINAQVQRNLQPLQSRLGELDGLGDRISAQVHKDLEPVRAIELNFKMRDGVGGTTIVTHQPSGRQFIYNNYKPFICKGTVDIKTGTCSGDLVPFEITSSSPQTDWCYLRSYSLINNQICIGLKGVSVTSFNNQITCKGVGDSPTFTSSLDDYKKLCSEVSASSEYRYIPDVNSPQHVAIPNQNAHVKCENRDKNLCIFHENNSLLNTYSTSNGFQYYSTGNNVNINVGGTY</sequence>
<evidence type="ECO:0000256" key="1">
    <source>
        <dbReference type="SAM" id="SignalP"/>
    </source>
</evidence>
<dbReference type="Proteomes" id="UP000504635">
    <property type="component" value="Unplaced"/>
</dbReference>
<protein>
    <submittedName>
        <fullName evidence="3">Uncharacterized protein LOC115884888</fullName>
    </submittedName>
</protein>
<evidence type="ECO:0000313" key="3">
    <source>
        <dbReference type="RefSeq" id="XP_030759462.1"/>
    </source>
</evidence>
<dbReference type="AlphaFoldDB" id="A0A6J2Y767"/>
<feature type="chain" id="PRO_5026893390" evidence="1">
    <location>
        <begin position="21"/>
        <end position="286"/>
    </location>
</feature>
<dbReference type="GeneID" id="115884888"/>